<comment type="caution">
    <text evidence="3">The sequence shown here is derived from an EMBL/GenBank/DDBJ whole genome shotgun (WGS) entry which is preliminary data.</text>
</comment>
<keyword evidence="1" id="KW-0812">Transmembrane</keyword>
<keyword evidence="4" id="KW-1185">Reference proteome</keyword>
<reference evidence="3" key="2">
    <citation type="submission" date="2020-11" db="EMBL/GenBank/DDBJ databases">
        <authorList>
            <consortium name="DOE Joint Genome Institute"/>
            <person name="Kuo A."/>
            <person name="Miyauchi S."/>
            <person name="Kiss E."/>
            <person name="Drula E."/>
            <person name="Kohler A."/>
            <person name="Sanchez-Garcia M."/>
            <person name="Andreopoulos B."/>
            <person name="Barry K.W."/>
            <person name="Bonito G."/>
            <person name="Buee M."/>
            <person name="Carver A."/>
            <person name="Chen C."/>
            <person name="Cichocki N."/>
            <person name="Clum A."/>
            <person name="Culley D."/>
            <person name="Crous P.W."/>
            <person name="Fauchery L."/>
            <person name="Girlanda M."/>
            <person name="Hayes R."/>
            <person name="Keri Z."/>
            <person name="Labutti K."/>
            <person name="Lipzen A."/>
            <person name="Lombard V."/>
            <person name="Magnuson J."/>
            <person name="Maillard F."/>
            <person name="Morin E."/>
            <person name="Murat C."/>
            <person name="Nolan M."/>
            <person name="Ohm R."/>
            <person name="Pangilinan J."/>
            <person name="Pereira M."/>
            <person name="Perotto S."/>
            <person name="Peter M."/>
            <person name="Riley R."/>
            <person name="Sitrit Y."/>
            <person name="Stielow B."/>
            <person name="Szollosi G."/>
            <person name="Zifcakova L."/>
            <person name="Stursova M."/>
            <person name="Spatafora J.W."/>
            <person name="Tedersoo L."/>
            <person name="Vaario L.-M."/>
            <person name="Yamada A."/>
            <person name="Yan M."/>
            <person name="Wang P."/>
            <person name="Xu J."/>
            <person name="Bruns T."/>
            <person name="Baldrian P."/>
            <person name="Vilgalys R."/>
            <person name="Henrissat B."/>
            <person name="Grigoriev I.V."/>
            <person name="Hibbett D."/>
            <person name="Nagy L.G."/>
            <person name="Martin F.M."/>
        </authorList>
    </citation>
    <scope>NUCLEOTIDE SEQUENCE</scope>
    <source>
        <strain evidence="3">UH-Tt-Lm1</strain>
    </source>
</reference>
<feature type="transmembrane region" description="Helical" evidence="1">
    <location>
        <begin position="46"/>
        <end position="68"/>
    </location>
</feature>
<evidence type="ECO:0000313" key="3">
    <source>
        <dbReference type="EMBL" id="KAF9782673.1"/>
    </source>
</evidence>
<dbReference type="EMBL" id="WIUZ02000011">
    <property type="protein sequence ID" value="KAF9782673.1"/>
    <property type="molecule type" value="Genomic_DNA"/>
</dbReference>
<gene>
    <name evidence="3" type="ORF">BJ322DRAFT_1008733</name>
</gene>
<evidence type="ECO:0000256" key="1">
    <source>
        <dbReference type="SAM" id="Phobius"/>
    </source>
</evidence>
<feature type="transmembrane region" description="Helical" evidence="1">
    <location>
        <begin position="109"/>
        <end position="129"/>
    </location>
</feature>
<accession>A0A9P6L529</accession>
<protein>
    <recommendedName>
        <fullName evidence="2">DUF6535 domain-containing protein</fullName>
    </recommendedName>
</protein>
<feature type="non-terminal residue" evidence="3">
    <location>
        <position position="1"/>
    </location>
</feature>
<dbReference type="Proteomes" id="UP000736335">
    <property type="component" value="Unassembled WGS sequence"/>
</dbReference>
<evidence type="ECO:0000313" key="4">
    <source>
        <dbReference type="Proteomes" id="UP000736335"/>
    </source>
</evidence>
<dbReference type="OrthoDB" id="3221808at2759"/>
<reference evidence="3" key="1">
    <citation type="journal article" date="2020" name="Nat. Commun.">
        <title>Large-scale genome sequencing of mycorrhizal fungi provides insights into the early evolution of symbiotic traits.</title>
        <authorList>
            <person name="Miyauchi S."/>
            <person name="Kiss E."/>
            <person name="Kuo A."/>
            <person name="Drula E."/>
            <person name="Kohler A."/>
            <person name="Sanchez-Garcia M."/>
            <person name="Morin E."/>
            <person name="Andreopoulos B."/>
            <person name="Barry K.W."/>
            <person name="Bonito G."/>
            <person name="Buee M."/>
            <person name="Carver A."/>
            <person name="Chen C."/>
            <person name="Cichocki N."/>
            <person name="Clum A."/>
            <person name="Culley D."/>
            <person name="Crous P.W."/>
            <person name="Fauchery L."/>
            <person name="Girlanda M."/>
            <person name="Hayes R.D."/>
            <person name="Keri Z."/>
            <person name="LaButti K."/>
            <person name="Lipzen A."/>
            <person name="Lombard V."/>
            <person name="Magnuson J."/>
            <person name="Maillard F."/>
            <person name="Murat C."/>
            <person name="Nolan M."/>
            <person name="Ohm R.A."/>
            <person name="Pangilinan J."/>
            <person name="Pereira M.F."/>
            <person name="Perotto S."/>
            <person name="Peter M."/>
            <person name="Pfister S."/>
            <person name="Riley R."/>
            <person name="Sitrit Y."/>
            <person name="Stielow J.B."/>
            <person name="Szollosi G."/>
            <person name="Zifcakova L."/>
            <person name="Stursova M."/>
            <person name="Spatafora J.W."/>
            <person name="Tedersoo L."/>
            <person name="Vaario L.M."/>
            <person name="Yamada A."/>
            <person name="Yan M."/>
            <person name="Wang P."/>
            <person name="Xu J."/>
            <person name="Bruns T."/>
            <person name="Baldrian P."/>
            <person name="Vilgalys R."/>
            <person name="Dunand C."/>
            <person name="Henrissat B."/>
            <person name="Grigoriev I.V."/>
            <person name="Hibbett D."/>
            <person name="Nagy L.G."/>
            <person name="Martin F.M."/>
        </authorList>
    </citation>
    <scope>NUCLEOTIDE SEQUENCE</scope>
    <source>
        <strain evidence="3">UH-Tt-Lm1</strain>
    </source>
</reference>
<keyword evidence="1" id="KW-0472">Membrane</keyword>
<dbReference type="Pfam" id="PF20153">
    <property type="entry name" value="DUF6535"/>
    <property type="match status" value="1"/>
</dbReference>
<evidence type="ECO:0000259" key="2">
    <source>
        <dbReference type="Pfam" id="PF20153"/>
    </source>
</evidence>
<organism evidence="3 4">
    <name type="scientific">Thelephora terrestris</name>
    <dbReference type="NCBI Taxonomy" id="56493"/>
    <lineage>
        <taxon>Eukaryota</taxon>
        <taxon>Fungi</taxon>
        <taxon>Dikarya</taxon>
        <taxon>Basidiomycota</taxon>
        <taxon>Agaricomycotina</taxon>
        <taxon>Agaricomycetes</taxon>
        <taxon>Thelephorales</taxon>
        <taxon>Thelephoraceae</taxon>
        <taxon>Thelephora</taxon>
    </lineage>
</organism>
<feature type="domain" description="DUF6535" evidence="2">
    <location>
        <begin position="23"/>
        <end position="133"/>
    </location>
</feature>
<keyword evidence="1" id="KW-1133">Transmembrane helix</keyword>
<dbReference type="AlphaFoldDB" id="A0A9P6L529"/>
<name>A0A9P6L529_9AGAM</name>
<proteinExistence type="predicted"/>
<dbReference type="InterPro" id="IPR045338">
    <property type="entry name" value="DUF6535"/>
</dbReference>
<sequence>MKAALKSISPKSEPDPRKRFHEQFRKEADEYDHDFHNKYHDDLNTILIFSGLFSAVASAFIVCVQNQILPDYTKMSFTVLTMLLNATSGVPNDTKLPTATAPDQSSVEVQAVLCSALASSLLAAFLAMLGKQW</sequence>